<dbReference type="Pfam" id="PF00134">
    <property type="entry name" value="Cyclin_N"/>
    <property type="match status" value="1"/>
</dbReference>
<dbReference type="AlphaFoldDB" id="A0A7S3LQ64"/>
<evidence type="ECO:0000256" key="3">
    <source>
        <dbReference type="ARBA" id="ARBA00023306"/>
    </source>
</evidence>
<keyword evidence="3" id="KW-0131">Cell cycle</keyword>
<dbReference type="Gene3D" id="1.10.472.10">
    <property type="entry name" value="Cyclin-like"/>
    <property type="match status" value="2"/>
</dbReference>
<evidence type="ECO:0000313" key="8">
    <source>
        <dbReference type="EMBL" id="CAE0437877.1"/>
    </source>
</evidence>
<dbReference type="Pfam" id="PF02984">
    <property type="entry name" value="Cyclin_C"/>
    <property type="match status" value="1"/>
</dbReference>
<feature type="region of interest" description="Disordered" evidence="5">
    <location>
        <begin position="1"/>
        <end position="42"/>
    </location>
</feature>
<dbReference type="InterPro" id="IPR039361">
    <property type="entry name" value="Cyclin"/>
</dbReference>
<keyword evidence="1" id="KW-0132">Cell division</keyword>
<dbReference type="InterPro" id="IPR013763">
    <property type="entry name" value="Cyclin-like_dom"/>
</dbReference>
<organism evidence="8">
    <name type="scientific">Aplanochytrium stocchinoi</name>
    <dbReference type="NCBI Taxonomy" id="215587"/>
    <lineage>
        <taxon>Eukaryota</taxon>
        <taxon>Sar</taxon>
        <taxon>Stramenopiles</taxon>
        <taxon>Bigyra</taxon>
        <taxon>Labyrinthulomycetes</taxon>
        <taxon>Thraustochytrida</taxon>
        <taxon>Thraustochytriidae</taxon>
        <taxon>Aplanochytrium</taxon>
    </lineage>
</organism>
<name>A0A7S3LQ64_9STRA</name>
<dbReference type="SMART" id="SM01332">
    <property type="entry name" value="Cyclin_C"/>
    <property type="match status" value="1"/>
</dbReference>
<evidence type="ECO:0000256" key="5">
    <source>
        <dbReference type="SAM" id="MobiDB-lite"/>
    </source>
</evidence>
<feature type="compositionally biased region" description="Low complexity" evidence="5">
    <location>
        <begin position="19"/>
        <end position="41"/>
    </location>
</feature>
<feature type="domain" description="Cyclin-like" evidence="6">
    <location>
        <begin position="125"/>
        <end position="209"/>
    </location>
</feature>
<feature type="domain" description="Cyclin-like" evidence="6">
    <location>
        <begin position="238"/>
        <end position="310"/>
    </location>
</feature>
<comment type="similarity">
    <text evidence="4">Belongs to the cyclin family.</text>
</comment>
<dbReference type="InterPro" id="IPR004367">
    <property type="entry name" value="Cyclin_C-dom"/>
</dbReference>
<feature type="domain" description="Cyclin C-terminal" evidence="7">
    <location>
        <begin position="218"/>
        <end position="337"/>
    </location>
</feature>
<dbReference type="GO" id="GO:0051301">
    <property type="term" value="P:cell division"/>
    <property type="evidence" value="ECO:0007669"/>
    <property type="project" value="UniProtKB-KW"/>
</dbReference>
<accession>A0A7S3LQ64</accession>
<evidence type="ECO:0000256" key="4">
    <source>
        <dbReference type="RuleBase" id="RU000383"/>
    </source>
</evidence>
<evidence type="ECO:0000259" key="7">
    <source>
        <dbReference type="SMART" id="SM01332"/>
    </source>
</evidence>
<keyword evidence="2 4" id="KW-0195">Cyclin</keyword>
<proteinExistence type="inferred from homology"/>
<dbReference type="SUPFAM" id="SSF47954">
    <property type="entry name" value="Cyclin-like"/>
    <property type="match status" value="2"/>
</dbReference>
<feature type="compositionally biased region" description="Basic and acidic residues" evidence="5">
    <location>
        <begin position="1"/>
        <end position="14"/>
    </location>
</feature>
<dbReference type="PROSITE" id="PS00292">
    <property type="entry name" value="CYCLINS"/>
    <property type="match status" value="1"/>
</dbReference>
<sequence length="365" mass="41383">MSKENDFGGKDGKENASFTSNCSGTSITNSNNNTTMTGNNNDMSIKVVGNGSGIKDKELKNNAIVQVEQPLLQSTLNLEYVSLPEIHDRIYAMLNSEKHYRALPNYIETIQKDGMHTMWRRRICEWLLEFVPEFNVSVDTVATSINYIDRYLSKVSTKKCILQLVALAAIFIAAKLHEQRPIEMQEIQSLAEGMYLEMDIRLMECELLHTVQWSINPVTPHLLMRHFVVLAPDVVGLNTMEQLCTHADAFLDISLCEYEFVQFLPSVCSAAALLCALDTMKLNVSLFSELSRYKLLDREDVLQCKELLLDVFKESFPEYYREVFLVSPDCIADHPTNTSTNESIPIPTYGIVDNENKNPNMISSK</sequence>
<dbReference type="SMART" id="SM00385">
    <property type="entry name" value="CYCLIN"/>
    <property type="match status" value="2"/>
</dbReference>
<dbReference type="InterPro" id="IPR048258">
    <property type="entry name" value="Cyclins_cyclin-box"/>
</dbReference>
<evidence type="ECO:0000259" key="6">
    <source>
        <dbReference type="SMART" id="SM00385"/>
    </source>
</evidence>
<evidence type="ECO:0000256" key="2">
    <source>
        <dbReference type="ARBA" id="ARBA00023127"/>
    </source>
</evidence>
<dbReference type="PANTHER" id="PTHR10177">
    <property type="entry name" value="CYCLINS"/>
    <property type="match status" value="1"/>
</dbReference>
<evidence type="ECO:0008006" key="9">
    <source>
        <dbReference type="Google" id="ProtNLM"/>
    </source>
</evidence>
<protein>
    <recommendedName>
        <fullName evidence="9">Cyclin N-terminal domain-containing protein</fullName>
    </recommendedName>
</protein>
<dbReference type="InterPro" id="IPR006671">
    <property type="entry name" value="Cyclin_N"/>
</dbReference>
<dbReference type="EMBL" id="HBIN01010859">
    <property type="protein sequence ID" value="CAE0437877.1"/>
    <property type="molecule type" value="Transcribed_RNA"/>
</dbReference>
<gene>
    <name evidence="8" type="ORF">ASTO00021_LOCUS8130</name>
</gene>
<reference evidence="8" key="1">
    <citation type="submission" date="2021-01" db="EMBL/GenBank/DDBJ databases">
        <authorList>
            <person name="Corre E."/>
            <person name="Pelletier E."/>
            <person name="Niang G."/>
            <person name="Scheremetjew M."/>
            <person name="Finn R."/>
            <person name="Kale V."/>
            <person name="Holt S."/>
            <person name="Cochrane G."/>
            <person name="Meng A."/>
            <person name="Brown T."/>
            <person name="Cohen L."/>
        </authorList>
    </citation>
    <scope>NUCLEOTIDE SEQUENCE</scope>
    <source>
        <strain evidence="8">GSBS06</strain>
    </source>
</reference>
<dbReference type="InterPro" id="IPR036915">
    <property type="entry name" value="Cyclin-like_sf"/>
</dbReference>
<evidence type="ECO:0000256" key="1">
    <source>
        <dbReference type="ARBA" id="ARBA00022618"/>
    </source>
</evidence>